<keyword evidence="3" id="KW-1185">Reference proteome</keyword>
<feature type="transmembrane region" description="Helical" evidence="1">
    <location>
        <begin position="207"/>
        <end position="226"/>
    </location>
</feature>
<keyword evidence="1" id="KW-0812">Transmembrane</keyword>
<evidence type="ECO:0008006" key="4">
    <source>
        <dbReference type="Google" id="ProtNLM"/>
    </source>
</evidence>
<reference evidence="2 3" key="1">
    <citation type="submission" date="2018-05" db="EMBL/GenBank/DDBJ databases">
        <title>Draft genome of Methanospirillum stamsii Pt1.</title>
        <authorList>
            <person name="Dueholm M.S."/>
            <person name="Nielsen P.H."/>
            <person name="Bakmann L.F."/>
            <person name="Otzen D.E."/>
        </authorList>
    </citation>
    <scope>NUCLEOTIDE SEQUENCE [LARGE SCALE GENOMIC DNA]</scope>
    <source>
        <strain evidence="2 3">Pt1</strain>
    </source>
</reference>
<dbReference type="GeneID" id="97610913"/>
<accession>A0A2V2MYF4</accession>
<feature type="transmembrane region" description="Helical" evidence="1">
    <location>
        <begin position="168"/>
        <end position="187"/>
    </location>
</feature>
<dbReference type="InterPro" id="IPR007404">
    <property type="entry name" value="YdjM-like"/>
</dbReference>
<dbReference type="OrthoDB" id="200338at2157"/>
<keyword evidence="1" id="KW-0472">Membrane</keyword>
<evidence type="ECO:0000256" key="1">
    <source>
        <dbReference type="SAM" id="Phobius"/>
    </source>
</evidence>
<proteinExistence type="predicted"/>
<feature type="transmembrane region" description="Helical" evidence="1">
    <location>
        <begin position="6"/>
        <end position="22"/>
    </location>
</feature>
<organism evidence="2 3">
    <name type="scientific">Methanospirillum stamsii</name>
    <dbReference type="NCBI Taxonomy" id="1277351"/>
    <lineage>
        <taxon>Archaea</taxon>
        <taxon>Methanobacteriati</taxon>
        <taxon>Methanobacteriota</taxon>
        <taxon>Stenosarchaea group</taxon>
        <taxon>Methanomicrobia</taxon>
        <taxon>Methanomicrobiales</taxon>
        <taxon>Methanospirillaceae</taxon>
        <taxon>Methanospirillum</taxon>
    </lineage>
</organism>
<gene>
    <name evidence="2" type="ORF">DLD82_15655</name>
</gene>
<feature type="transmembrane region" description="Helical" evidence="1">
    <location>
        <begin position="139"/>
        <end position="156"/>
    </location>
</feature>
<comment type="caution">
    <text evidence="2">The sequence shown here is derived from an EMBL/GenBank/DDBJ whole genome shotgun (WGS) entry which is preliminary data.</text>
</comment>
<dbReference type="AlphaFoldDB" id="A0A2V2MYF4"/>
<dbReference type="Proteomes" id="UP000245934">
    <property type="component" value="Unassembled WGS sequence"/>
</dbReference>
<evidence type="ECO:0000313" key="2">
    <source>
        <dbReference type="EMBL" id="PWR70436.1"/>
    </source>
</evidence>
<dbReference type="Pfam" id="PF04307">
    <property type="entry name" value="YdjM"/>
    <property type="match status" value="1"/>
</dbReference>
<dbReference type="RefSeq" id="WP_109942070.1">
    <property type="nucleotide sequence ID" value="NZ_CP176366.1"/>
</dbReference>
<evidence type="ECO:0000313" key="3">
    <source>
        <dbReference type="Proteomes" id="UP000245934"/>
    </source>
</evidence>
<name>A0A2V2MYF4_9EURY</name>
<sequence>MYIFCHLAAGLIIGFFLFWFFHDSKLIIPAAIGGIVPDIIDKPIGHLLLQQSLDYGRIYAHGLSFFGIILILGILIWIQYRSLVGISFSLGLLTHQLLDRMWNEPENWFYPFKGNFVPIPQIDYIDNAIMKELFNPYEWLFALLIIMILVSSFFMIRVKKYKSFYRKLQITGLFFSICCGISGFFLFFSQNSNIGMILTRLNHQIDISLASIIMILTAFFAGLMLYRNRILNNKEAS</sequence>
<protein>
    <recommendedName>
        <fullName evidence="4">Metal-dependent hydrolase</fullName>
    </recommendedName>
</protein>
<keyword evidence="1" id="KW-1133">Transmembrane helix</keyword>
<feature type="transmembrane region" description="Helical" evidence="1">
    <location>
        <begin position="58"/>
        <end position="80"/>
    </location>
</feature>
<dbReference type="EMBL" id="QGMZ01000042">
    <property type="protein sequence ID" value="PWR70436.1"/>
    <property type="molecule type" value="Genomic_DNA"/>
</dbReference>